<evidence type="ECO:0000259" key="14">
    <source>
        <dbReference type="PROSITE" id="PS50835"/>
    </source>
</evidence>
<dbReference type="Pfam" id="PF07654">
    <property type="entry name" value="C1-set"/>
    <property type="match status" value="1"/>
</dbReference>
<feature type="transmembrane region" description="Helical" evidence="12">
    <location>
        <begin position="219"/>
        <end position="237"/>
    </location>
</feature>
<dbReference type="PANTHER" id="PTHR19944:SF86">
    <property type="entry name" value="HLA CLASS II HISTOCOMPATIBILITY ANTIGEN, DR ALPHA CHAIN"/>
    <property type="match status" value="1"/>
</dbReference>
<keyword evidence="11" id="KW-0491">MHC II</keyword>
<dbReference type="SUPFAM" id="SSF54452">
    <property type="entry name" value="MHC antigen-recognition domain"/>
    <property type="match status" value="1"/>
</dbReference>
<dbReference type="InterPro" id="IPR003006">
    <property type="entry name" value="Ig/MHC_CS"/>
</dbReference>
<dbReference type="PANTHER" id="PTHR19944">
    <property type="entry name" value="MHC CLASS II-RELATED"/>
    <property type="match status" value="1"/>
</dbReference>
<keyword evidence="4 13" id="KW-0732">Signal</keyword>
<dbReference type="Proteomes" id="UP000694421">
    <property type="component" value="Unplaced"/>
</dbReference>
<dbReference type="Gene3D" id="3.10.320.10">
    <property type="entry name" value="Class II Histocompatibility Antigen, M Beta Chain, Chain B, domain 1"/>
    <property type="match status" value="1"/>
</dbReference>
<dbReference type="PROSITE" id="PS50835">
    <property type="entry name" value="IG_LIKE"/>
    <property type="match status" value="1"/>
</dbReference>
<reference evidence="15" key="1">
    <citation type="submission" date="2025-08" db="UniProtKB">
        <authorList>
            <consortium name="Ensembl"/>
        </authorList>
    </citation>
    <scope>IDENTIFICATION</scope>
</reference>
<dbReference type="SUPFAM" id="SSF48726">
    <property type="entry name" value="Immunoglobulin"/>
    <property type="match status" value="1"/>
</dbReference>
<evidence type="ECO:0000256" key="1">
    <source>
        <dbReference type="ARBA" id="ARBA00004479"/>
    </source>
</evidence>
<organism evidence="15 16">
    <name type="scientific">Salvator merianae</name>
    <name type="common">Argentine black and white tegu</name>
    <name type="synonym">Tupinambis merianae</name>
    <dbReference type="NCBI Taxonomy" id="96440"/>
    <lineage>
        <taxon>Eukaryota</taxon>
        <taxon>Metazoa</taxon>
        <taxon>Chordata</taxon>
        <taxon>Craniata</taxon>
        <taxon>Vertebrata</taxon>
        <taxon>Euteleostomi</taxon>
        <taxon>Lepidosauria</taxon>
        <taxon>Squamata</taxon>
        <taxon>Bifurcata</taxon>
        <taxon>Unidentata</taxon>
        <taxon>Episquamata</taxon>
        <taxon>Laterata</taxon>
        <taxon>Teiioidea</taxon>
        <taxon>Teiidae</taxon>
        <taxon>Salvator</taxon>
    </lineage>
</organism>
<keyword evidence="10" id="KW-0325">Glycoprotein</keyword>
<sequence length="250" mass="28181">MAAFALILCGLLALPAILTTLKVEDTLIEMDFFQESFPSEKTAGEFLLEFNDEEILHVDWDRKENVWRLPDFQKFTSFEVQGALANIAVMKNNMQVLMVRSNRSQAQNVAPSANVYPENPVEIGDPNMLICFVDKFSPPVLSITWLKNGEQVSEGVQETDFYPSADNAFRKFSYLPFIPQDGDVYVCQVEHWSLENPLSKIWEVSVLTIQETTENVLCIVGLAIGIVGIITGTVLFFKGLRMRNSSRGFI</sequence>
<keyword evidence="8 12" id="KW-0472">Membrane</keyword>
<dbReference type="Pfam" id="PF00993">
    <property type="entry name" value="MHC_II_alpha"/>
    <property type="match status" value="1"/>
</dbReference>
<dbReference type="InterPro" id="IPR013783">
    <property type="entry name" value="Ig-like_fold"/>
</dbReference>
<evidence type="ECO:0000256" key="12">
    <source>
        <dbReference type="SAM" id="Phobius"/>
    </source>
</evidence>
<dbReference type="PROSITE" id="PS00290">
    <property type="entry name" value="IG_MHC"/>
    <property type="match status" value="1"/>
</dbReference>
<dbReference type="InterPro" id="IPR007110">
    <property type="entry name" value="Ig-like_dom"/>
</dbReference>
<dbReference type="GO" id="GO:0002250">
    <property type="term" value="P:adaptive immune response"/>
    <property type="evidence" value="ECO:0007669"/>
    <property type="project" value="UniProtKB-KW"/>
</dbReference>
<dbReference type="CDD" id="cd05767">
    <property type="entry name" value="IgC1_MHC_II_alpha"/>
    <property type="match status" value="1"/>
</dbReference>
<dbReference type="SMART" id="SM00920">
    <property type="entry name" value="MHC_II_alpha"/>
    <property type="match status" value="1"/>
</dbReference>
<dbReference type="SMART" id="SM00407">
    <property type="entry name" value="IGc1"/>
    <property type="match status" value="1"/>
</dbReference>
<comment type="subcellular location">
    <subcellularLocation>
        <location evidence="1">Membrane</location>
        <topology evidence="1">Single-pass type I membrane protein</topology>
    </subcellularLocation>
</comment>
<feature type="chain" id="PRO_5034398681" description="Ig-like domain-containing protein" evidence="13">
    <location>
        <begin position="21"/>
        <end position="250"/>
    </location>
</feature>
<evidence type="ECO:0000256" key="2">
    <source>
        <dbReference type="ARBA" id="ARBA00007394"/>
    </source>
</evidence>
<dbReference type="InterPro" id="IPR036179">
    <property type="entry name" value="Ig-like_dom_sf"/>
</dbReference>
<evidence type="ECO:0000256" key="7">
    <source>
        <dbReference type="ARBA" id="ARBA00023130"/>
    </source>
</evidence>
<evidence type="ECO:0000256" key="6">
    <source>
        <dbReference type="ARBA" id="ARBA00022989"/>
    </source>
</evidence>
<dbReference type="Gene3D" id="2.60.40.10">
    <property type="entry name" value="Immunoglobulins"/>
    <property type="match status" value="1"/>
</dbReference>
<keyword evidence="3 12" id="KW-0812">Transmembrane</keyword>
<dbReference type="InterPro" id="IPR001003">
    <property type="entry name" value="MHC_II_a_N"/>
</dbReference>
<keyword evidence="5" id="KW-0391">Immunity</keyword>
<dbReference type="AlphaFoldDB" id="A0A8D0E2E0"/>
<feature type="signal peptide" evidence="13">
    <location>
        <begin position="1"/>
        <end position="20"/>
    </location>
</feature>
<accession>A0A8D0E2E0</accession>
<dbReference type="GO" id="GO:0042613">
    <property type="term" value="C:MHC class II protein complex"/>
    <property type="evidence" value="ECO:0007669"/>
    <property type="project" value="UniProtKB-KW"/>
</dbReference>
<dbReference type="InterPro" id="IPR003597">
    <property type="entry name" value="Ig_C1-set"/>
</dbReference>
<dbReference type="GO" id="GO:0002504">
    <property type="term" value="P:antigen processing and presentation of peptide or polysaccharide antigen via MHC class II"/>
    <property type="evidence" value="ECO:0007669"/>
    <property type="project" value="UniProtKB-KW"/>
</dbReference>
<dbReference type="Ensembl" id="ENSSMRT00000029926.1">
    <property type="protein sequence ID" value="ENSSMRP00000025574.1"/>
    <property type="gene ID" value="ENSSMRG00000019767.1"/>
</dbReference>
<protein>
    <recommendedName>
        <fullName evidence="14">Ig-like domain-containing protein</fullName>
    </recommendedName>
</protein>
<evidence type="ECO:0000256" key="11">
    <source>
        <dbReference type="ARBA" id="ARBA00023182"/>
    </source>
</evidence>
<dbReference type="OMA" id="QAEFYMT"/>
<dbReference type="InterPro" id="IPR050160">
    <property type="entry name" value="MHC/Immunoglobulin"/>
</dbReference>
<name>A0A8D0E2E0_SALMN</name>
<feature type="domain" description="Ig-like" evidence="14">
    <location>
        <begin position="111"/>
        <end position="199"/>
    </location>
</feature>
<keyword evidence="9" id="KW-1015">Disulfide bond</keyword>
<evidence type="ECO:0000256" key="10">
    <source>
        <dbReference type="ARBA" id="ARBA00023180"/>
    </source>
</evidence>
<keyword evidence="16" id="KW-1185">Reference proteome</keyword>
<evidence type="ECO:0000256" key="3">
    <source>
        <dbReference type="ARBA" id="ARBA00022692"/>
    </source>
</evidence>
<evidence type="ECO:0000313" key="16">
    <source>
        <dbReference type="Proteomes" id="UP000694421"/>
    </source>
</evidence>
<evidence type="ECO:0000256" key="4">
    <source>
        <dbReference type="ARBA" id="ARBA00022729"/>
    </source>
</evidence>
<comment type="similarity">
    <text evidence="2">Belongs to the MHC class II family.</text>
</comment>
<keyword evidence="7" id="KW-1064">Adaptive immunity</keyword>
<keyword evidence="6 12" id="KW-1133">Transmembrane helix</keyword>
<dbReference type="InterPro" id="IPR014745">
    <property type="entry name" value="MHC_II_a/b_N"/>
</dbReference>
<proteinExistence type="inferred from homology"/>
<dbReference type="GeneTree" id="ENSGT00940000161847"/>
<evidence type="ECO:0000256" key="13">
    <source>
        <dbReference type="SAM" id="SignalP"/>
    </source>
</evidence>
<evidence type="ECO:0000256" key="9">
    <source>
        <dbReference type="ARBA" id="ARBA00023157"/>
    </source>
</evidence>
<reference evidence="15" key="2">
    <citation type="submission" date="2025-09" db="UniProtKB">
        <authorList>
            <consortium name="Ensembl"/>
        </authorList>
    </citation>
    <scope>IDENTIFICATION</scope>
</reference>
<evidence type="ECO:0000313" key="15">
    <source>
        <dbReference type="Ensembl" id="ENSSMRP00000025574.1"/>
    </source>
</evidence>
<evidence type="ECO:0000256" key="5">
    <source>
        <dbReference type="ARBA" id="ARBA00022859"/>
    </source>
</evidence>
<evidence type="ECO:0000256" key="8">
    <source>
        <dbReference type="ARBA" id="ARBA00023136"/>
    </source>
</evidence>
<dbReference type="InterPro" id="IPR011162">
    <property type="entry name" value="MHC_I/II-like_Ag-recog"/>
</dbReference>